<feature type="coiled-coil region" evidence="1">
    <location>
        <begin position="32"/>
        <end position="59"/>
    </location>
</feature>
<name>A0A7W7NZJ5_PSENT</name>
<dbReference type="Proteomes" id="UP000566995">
    <property type="component" value="Unassembled WGS sequence"/>
</dbReference>
<dbReference type="AlphaFoldDB" id="A0A7W7NZJ5"/>
<accession>A0A7W7NZJ5</accession>
<dbReference type="RefSeq" id="WP_184585916.1">
    <property type="nucleotide sequence ID" value="NZ_JACHLI010000001.1"/>
</dbReference>
<proteinExistence type="predicted"/>
<comment type="caution">
    <text evidence="2">The sequence shown here is derived from an EMBL/GenBank/DDBJ whole genome shotgun (WGS) entry which is preliminary data.</text>
</comment>
<keyword evidence="1" id="KW-0175">Coiled coil</keyword>
<gene>
    <name evidence="2" type="ORF">HNP46_000475</name>
</gene>
<sequence>MEEHYFTVVYRHVSAERCGELMAAPDVCVGSHSHMRDERDELKSQVASLKLQVEDLERRMASPAAQQALTGTMEPGRYAVLHYSAFADGDYIHTIAELQRDGRWVDDENGRPLIEYHGDKILRVWPLTGDSAYTLPEGFVLMPKELRHSVEIAYNMATLLDNQRLCADGYEAMFEALKDEPIMPLAPKEA</sequence>
<evidence type="ECO:0000313" key="3">
    <source>
        <dbReference type="Proteomes" id="UP000566995"/>
    </source>
</evidence>
<protein>
    <submittedName>
        <fullName evidence="2">Uncharacterized protein</fullName>
    </submittedName>
</protein>
<reference evidence="2 3" key="1">
    <citation type="submission" date="2020-08" db="EMBL/GenBank/DDBJ databases">
        <title>Functional genomics of gut bacteria from endangered species of beetles.</title>
        <authorList>
            <person name="Carlos-Shanley C."/>
        </authorList>
    </citation>
    <scope>NUCLEOTIDE SEQUENCE [LARGE SCALE GENOMIC DNA]</scope>
    <source>
        <strain evidence="2 3">S00179</strain>
    </source>
</reference>
<organism evidence="2 3">
    <name type="scientific">Pseudomonas nitroreducens</name>
    <dbReference type="NCBI Taxonomy" id="46680"/>
    <lineage>
        <taxon>Bacteria</taxon>
        <taxon>Pseudomonadati</taxon>
        <taxon>Pseudomonadota</taxon>
        <taxon>Gammaproteobacteria</taxon>
        <taxon>Pseudomonadales</taxon>
        <taxon>Pseudomonadaceae</taxon>
        <taxon>Pseudomonas</taxon>
    </lineage>
</organism>
<evidence type="ECO:0000256" key="1">
    <source>
        <dbReference type="SAM" id="Coils"/>
    </source>
</evidence>
<dbReference type="EMBL" id="JACHLI010000001">
    <property type="protein sequence ID" value="MBB4861664.1"/>
    <property type="molecule type" value="Genomic_DNA"/>
</dbReference>
<evidence type="ECO:0000313" key="2">
    <source>
        <dbReference type="EMBL" id="MBB4861664.1"/>
    </source>
</evidence>